<dbReference type="InterPro" id="IPR014711">
    <property type="entry name" value="TopoI_cat_a-hlx-sub_euk"/>
</dbReference>
<dbReference type="PROSITE" id="PS52038">
    <property type="entry name" value="TOPO_IB_2"/>
    <property type="match status" value="1"/>
</dbReference>
<dbReference type="SUPFAM" id="SSF55869">
    <property type="entry name" value="DNA topoisomerase I domain"/>
    <property type="match status" value="1"/>
</dbReference>
<evidence type="ECO:0000259" key="8">
    <source>
        <dbReference type="Pfam" id="PF21338"/>
    </source>
</evidence>
<dbReference type="EMBL" id="BAABFN010000001">
    <property type="protein sequence ID" value="GAA4300611.1"/>
    <property type="molecule type" value="Genomic_DNA"/>
</dbReference>
<feature type="domain" description="DNA topoisomerase IB N-terminal" evidence="8">
    <location>
        <begin position="49"/>
        <end position="96"/>
    </location>
</feature>
<protein>
    <recommendedName>
        <fullName evidence="3">DNA topoisomerase</fullName>
        <ecNumber evidence="3">5.6.2.1</ecNumber>
    </recommendedName>
</protein>
<dbReference type="InterPro" id="IPR001631">
    <property type="entry name" value="TopoI"/>
</dbReference>
<evidence type="ECO:0000256" key="6">
    <source>
        <dbReference type="ARBA" id="ARBA00023235"/>
    </source>
</evidence>
<dbReference type="Gene3D" id="3.90.15.10">
    <property type="entry name" value="Topoisomerase I, Chain A, domain 3"/>
    <property type="match status" value="1"/>
</dbReference>
<proteinExistence type="inferred from homology"/>
<dbReference type="InterPro" id="IPR011010">
    <property type="entry name" value="DNA_brk_join_enz"/>
</dbReference>
<keyword evidence="10" id="KW-1185">Reference proteome</keyword>
<evidence type="ECO:0000256" key="1">
    <source>
        <dbReference type="ARBA" id="ARBA00000213"/>
    </source>
</evidence>
<sequence>METATAVPLLAKKKLRIALDQPEKGAAMAQLVYVSDDQAGITRERKQKGFAYFLAGKMIREKKTLERIRALRIPPAWERVWICRLPNGHLQATGVDKRGRKQYLYHCRWTALRGQTKFLHLHAFGEALPEIRRRVSRDLSQEGLGMPKVMALIVRIMEQTTIRIGSEFYEKLYGSFGISTLKNRHVKIKGSSIRFIFKGKKGVEHDIGLRSRKLARLIQRCKDIPGKDLLKYVDAEGVVHDVTSGDINAYIGEISGGEFTSKDFRTWAGSVECLRALAEGDDGNSSTQGQIKQQLVAALDQVAFHLGNTRSVCKKHYVHPAILEGYESGRLMRMLRSASRKKETRYPALNGYELLLMRLLKKKPE</sequence>
<dbReference type="RefSeq" id="WP_344973826.1">
    <property type="nucleotide sequence ID" value="NZ_BAABFN010000001.1"/>
</dbReference>
<dbReference type="SUPFAM" id="SSF56349">
    <property type="entry name" value="DNA breaking-rejoining enzymes"/>
    <property type="match status" value="1"/>
</dbReference>
<feature type="domain" description="DNA topoisomerase I catalytic core eukaryotic-type" evidence="7">
    <location>
        <begin position="113"/>
        <end position="326"/>
    </location>
</feature>
<evidence type="ECO:0000256" key="5">
    <source>
        <dbReference type="ARBA" id="ARBA00023125"/>
    </source>
</evidence>
<evidence type="ECO:0000256" key="2">
    <source>
        <dbReference type="ARBA" id="ARBA00006645"/>
    </source>
</evidence>
<dbReference type="InterPro" id="IPR035447">
    <property type="entry name" value="DNA_topo_I_N_sf"/>
</dbReference>
<evidence type="ECO:0000313" key="9">
    <source>
        <dbReference type="EMBL" id="GAA4300611.1"/>
    </source>
</evidence>
<comment type="caution">
    <text evidence="9">The sequence shown here is derived from an EMBL/GenBank/DDBJ whole genome shotgun (WGS) entry which is preliminary data.</text>
</comment>
<dbReference type="InterPro" id="IPR049331">
    <property type="entry name" value="Top1B_N_bact"/>
</dbReference>
<dbReference type="Proteomes" id="UP001501207">
    <property type="component" value="Unassembled WGS sequence"/>
</dbReference>
<keyword evidence="4" id="KW-0799">Topoisomerase</keyword>
<comment type="similarity">
    <text evidence="2">Belongs to the type IB topoisomerase family.</text>
</comment>
<name>A0ABP8FCR2_9BACT</name>
<keyword evidence="5" id="KW-0238">DNA-binding</keyword>
<comment type="catalytic activity">
    <reaction evidence="1">
        <text>ATP-independent breakage of single-stranded DNA, followed by passage and rejoining.</text>
        <dbReference type="EC" id="5.6.2.1"/>
    </reaction>
</comment>
<dbReference type="PRINTS" id="PR00416">
    <property type="entry name" value="EUTPISMRASEI"/>
</dbReference>
<dbReference type="Pfam" id="PF01028">
    <property type="entry name" value="Topoisom_I"/>
    <property type="match status" value="1"/>
</dbReference>
<evidence type="ECO:0000256" key="4">
    <source>
        <dbReference type="ARBA" id="ARBA00023029"/>
    </source>
</evidence>
<dbReference type="Pfam" id="PF21338">
    <property type="entry name" value="Top1B_N_bact"/>
    <property type="match status" value="1"/>
</dbReference>
<organism evidence="9 10">
    <name type="scientific">Compostibacter hankyongensis</name>
    <dbReference type="NCBI Taxonomy" id="1007089"/>
    <lineage>
        <taxon>Bacteria</taxon>
        <taxon>Pseudomonadati</taxon>
        <taxon>Bacteroidota</taxon>
        <taxon>Chitinophagia</taxon>
        <taxon>Chitinophagales</taxon>
        <taxon>Chitinophagaceae</taxon>
        <taxon>Compostibacter</taxon>
    </lineage>
</organism>
<gene>
    <name evidence="9" type="ORF">GCM10023143_01740</name>
</gene>
<dbReference type="InterPro" id="IPR013500">
    <property type="entry name" value="TopoI_cat_euk"/>
</dbReference>
<dbReference type="Gene3D" id="3.30.66.10">
    <property type="entry name" value="DNA topoisomerase I domain"/>
    <property type="match status" value="1"/>
</dbReference>
<evidence type="ECO:0000256" key="3">
    <source>
        <dbReference type="ARBA" id="ARBA00012891"/>
    </source>
</evidence>
<evidence type="ECO:0000259" key="7">
    <source>
        <dbReference type="Pfam" id="PF01028"/>
    </source>
</evidence>
<accession>A0ABP8FCR2</accession>
<keyword evidence="6" id="KW-0413">Isomerase</keyword>
<dbReference type="EC" id="5.6.2.1" evidence="3"/>
<evidence type="ECO:0000313" key="10">
    <source>
        <dbReference type="Proteomes" id="UP001501207"/>
    </source>
</evidence>
<reference evidence="10" key="1">
    <citation type="journal article" date="2019" name="Int. J. Syst. Evol. Microbiol.">
        <title>The Global Catalogue of Microorganisms (GCM) 10K type strain sequencing project: providing services to taxonomists for standard genome sequencing and annotation.</title>
        <authorList>
            <consortium name="The Broad Institute Genomics Platform"/>
            <consortium name="The Broad Institute Genome Sequencing Center for Infectious Disease"/>
            <person name="Wu L."/>
            <person name="Ma J."/>
        </authorList>
    </citation>
    <scope>NUCLEOTIDE SEQUENCE [LARGE SCALE GENOMIC DNA]</scope>
    <source>
        <strain evidence="10">JCM 17664</strain>
    </source>
</reference>
<dbReference type="Gene3D" id="1.10.132.120">
    <property type="match status" value="1"/>
</dbReference>